<dbReference type="InterPro" id="IPR019323">
    <property type="entry name" value="ELKS/CAST"/>
</dbReference>
<keyword evidence="2" id="KW-0963">Cytoplasm</keyword>
<evidence type="ECO:0000256" key="6">
    <source>
        <dbReference type="ARBA" id="ARBA00023212"/>
    </source>
</evidence>
<proteinExistence type="predicted"/>
<dbReference type="KEGG" id="lgi:LOTGIDRAFT_142108"/>
<evidence type="ECO:0000313" key="11">
    <source>
        <dbReference type="Proteomes" id="UP000030746"/>
    </source>
</evidence>
<protein>
    <submittedName>
        <fullName evidence="10">Uncharacterized protein</fullName>
    </submittedName>
</protein>
<dbReference type="GO" id="GO:0048788">
    <property type="term" value="C:cytoskeleton of presynaptic active zone"/>
    <property type="evidence" value="ECO:0007669"/>
    <property type="project" value="TreeGrafter"/>
</dbReference>
<dbReference type="OrthoDB" id="2019763at2759"/>
<keyword evidence="5 9" id="KW-0175">Coiled coil</keyword>
<evidence type="ECO:0000256" key="5">
    <source>
        <dbReference type="ARBA" id="ARBA00023054"/>
    </source>
</evidence>
<evidence type="ECO:0000256" key="2">
    <source>
        <dbReference type="ARBA" id="ARBA00022490"/>
    </source>
</evidence>
<keyword evidence="7" id="KW-0966">Cell projection</keyword>
<dbReference type="GO" id="GO:0098882">
    <property type="term" value="F:structural constituent of presynaptic active zone"/>
    <property type="evidence" value="ECO:0007669"/>
    <property type="project" value="TreeGrafter"/>
</dbReference>
<evidence type="ECO:0000256" key="1">
    <source>
        <dbReference type="ARBA" id="ARBA00004245"/>
    </source>
</evidence>
<dbReference type="AlphaFoldDB" id="V4CBA6"/>
<dbReference type="Proteomes" id="UP000030746">
    <property type="component" value="Unassembled WGS sequence"/>
</dbReference>
<feature type="coiled-coil region" evidence="9">
    <location>
        <begin position="8"/>
        <end position="179"/>
    </location>
</feature>
<dbReference type="PANTHER" id="PTHR18861">
    <property type="entry name" value="ELKS/RAB6-INTERACTING/CAST PROTEIN"/>
    <property type="match status" value="1"/>
</dbReference>
<dbReference type="Pfam" id="PF10174">
    <property type="entry name" value="Cast"/>
    <property type="match status" value="1"/>
</dbReference>
<dbReference type="GO" id="GO:0048167">
    <property type="term" value="P:regulation of synaptic plasticity"/>
    <property type="evidence" value="ECO:0007669"/>
    <property type="project" value="TreeGrafter"/>
</dbReference>
<organism evidence="10 11">
    <name type="scientific">Lottia gigantea</name>
    <name type="common">Giant owl limpet</name>
    <dbReference type="NCBI Taxonomy" id="225164"/>
    <lineage>
        <taxon>Eukaryota</taxon>
        <taxon>Metazoa</taxon>
        <taxon>Spiralia</taxon>
        <taxon>Lophotrochozoa</taxon>
        <taxon>Mollusca</taxon>
        <taxon>Gastropoda</taxon>
        <taxon>Patellogastropoda</taxon>
        <taxon>Lottioidea</taxon>
        <taxon>Lottiidae</taxon>
        <taxon>Lottia</taxon>
    </lineage>
</organism>
<dbReference type="STRING" id="225164.V4CBA6"/>
<dbReference type="GO" id="GO:0030424">
    <property type="term" value="C:axon"/>
    <property type="evidence" value="ECO:0007669"/>
    <property type="project" value="UniProtKB-SubCell"/>
</dbReference>
<name>V4CBA6_LOTGI</name>
<accession>V4CBA6</accession>
<keyword evidence="3" id="KW-0597">Phosphoprotein</keyword>
<evidence type="ECO:0000256" key="7">
    <source>
        <dbReference type="ARBA" id="ARBA00023273"/>
    </source>
</evidence>
<dbReference type="EMBL" id="KB201131">
    <property type="protein sequence ID" value="ESO99129.1"/>
    <property type="molecule type" value="Genomic_DNA"/>
</dbReference>
<dbReference type="CTD" id="20234537"/>
<sequence>LMQLQGSVTQSQNETLKAQKEVELLKEELKKQETEANEKEEKMKEMAETIKEYKTKMGTLKRNQQSEKKKNAQLLEEAWKREVNLNEDSSQLLSEVDVKSNRIEELEEALRESVKITAEREMDMAEQQQELEETKSKLTELKNEIESIRNGTSDQNSKISSLNKILEEKDVKLRKLQAERFKHLEEVFEMKQEAIQAAMSEKDANIALLEMTSTKAKRNTEEIIKLNKEKEKLQEQLRDVVS</sequence>
<dbReference type="RefSeq" id="XP_009050196.1">
    <property type="nucleotide sequence ID" value="XM_009051948.1"/>
</dbReference>
<dbReference type="PANTHER" id="PTHR18861:SF0">
    <property type="entry name" value="BRUCHPILOT, ISOFORM J"/>
    <property type="match status" value="1"/>
</dbReference>
<evidence type="ECO:0000313" key="10">
    <source>
        <dbReference type="EMBL" id="ESO99129.1"/>
    </source>
</evidence>
<dbReference type="GO" id="GO:0007274">
    <property type="term" value="P:neuromuscular synaptic transmission"/>
    <property type="evidence" value="ECO:0007669"/>
    <property type="project" value="TreeGrafter"/>
</dbReference>
<gene>
    <name evidence="10" type="ORF">LOTGIDRAFT_142108</name>
</gene>
<feature type="non-terminal residue" evidence="10">
    <location>
        <position position="1"/>
    </location>
</feature>
<reference evidence="10 11" key="1">
    <citation type="journal article" date="2013" name="Nature">
        <title>Insights into bilaterian evolution from three spiralian genomes.</title>
        <authorList>
            <person name="Simakov O."/>
            <person name="Marletaz F."/>
            <person name="Cho S.J."/>
            <person name="Edsinger-Gonzales E."/>
            <person name="Havlak P."/>
            <person name="Hellsten U."/>
            <person name="Kuo D.H."/>
            <person name="Larsson T."/>
            <person name="Lv J."/>
            <person name="Arendt D."/>
            <person name="Savage R."/>
            <person name="Osoegawa K."/>
            <person name="de Jong P."/>
            <person name="Grimwood J."/>
            <person name="Chapman J.A."/>
            <person name="Shapiro H."/>
            <person name="Aerts A."/>
            <person name="Otillar R.P."/>
            <person name="Terry A.Y."/>
            <person name="Boore J.L."/>
            <person name="Grigoriev I.V."/>
            <person name="Lindberg D.R."/>
            <person name="Seaver E.C."/>
            <person name="Weisblat D.A."/>
            <person name="Putnam N.H."/>
            <person name="Rokhsar D.S."/>
        </authorList>
    </citation>
    <scope>NUCLEOTIDE SEQUENCE [LARGE SCALE GENOMIC DNA]</scope>
</reference>
<keyword evidence="4" id="KW-0770">Synapse</keyword>
<evidence type="ECO:0000256" key="4">
    <source>
        <dbReference type="ARBA" id="ARBA00023018"/>
    </source>
</evidence>
<evidence type="ECO:0000256" key="9">
    <source>
        <dbReference type="SAM" id="Coils"/>
    </source>
</evidence>
<dbReference type="OMA" id="RESEYSA"/>
<keyword evidence="6" id="KW-0206">Cytoskeleton</keyword>
<evidence type="ECO:0000256" key="3">
    <source>
        <dbReference type="ARBA" id="ARBA00022553"/>
    </source>
</evidence>
<evidence type="ECO:0000256" key="8">
    <source>
        <dbReference type="ARBA" id="ARBA00034106"/>
    </source>
</evidence>
<dbReference type="GeneID" id="20234537"/>
<dbReference type="HOGENOM" id="CLU_100360_0_0_1"/>
<comment type="subcellular location">
    <subcellularLocation>
        <location evidence="1">Cytoplasm</location>
        <location evidence="1">Cytoskeleton</location>
    </subcellularLocation>
    <subcellularLocation>
        <location evidence="8">Presynapse</location>
    </subcellularLocation>
</comment>
<keyword evidence="11" id="KW-1185">Reference proteome</keyword>